<evidence type="ECO:0000259" key="2">
    <source>
        <dbReference type="Pfam" id="PF13963"/>
    </source>
</evidence>
<feature type="coiled-coil region" evidence="1">
    <location>
        <begin position="363"/>
        <end position="390"/>
    </location>
</feature>
<dbReference type="STRING" id="4072.A0A2G2Y798"/>
<dbReference type="Pfam" id="PF13963">
    <property type="entry name" value="Transpos_assoc"/>
    <property type="match status" value="1"/>
</dbReference>
<dbReference type="InterPro" id="IPR029480">
    <property type="entry name" value="Transpos_assoc"/>
</dbReference>
<dbReference type="OMA" id="RPAFHAS"/>
<gene>
    <name evidence="4" type="ORF">T459_30061</name>
</gene>
<accession>A0A2G2Y798</accession>
<evidence type="ECO:0000313" key="5">
    <source>
        <dbReference type="Proteomes" id="UP000222542"/>
    </source>
</evidence>
<organism evidence="4 5">
    <name type="scientific">Capsicum annuum</name>
    <name type="common">Capsicum pepper</name>
    <dbReference type="NCBI Taxonomy" id="4072"/>
    <lineage>
        <taxon>Eukaryota</taxon>
        <taxon>Viridiplantae</taxon>
        <taxon>Streptophyta</taxon>
        <taxon>Embryophyta</taxon>
        <taxon>Tracheophyta</taxon>
        <taxon>Spermatophyta</taxon>
        <taxon>Magnoliopsida</taxon>
        <taxon>eudicotyledons</taxon>
        <taxon>Gunneridae</taxon>
        <taxon>Pentapetalae</taxon>
        <taxon>asterids</taxon>
        <taxon>lamiids</taxon>
        <taxon>Solanales</taxon>
        <taxon>Solanaceae</taxon>
        <taxon>Solanoideae</taxon>
        <taxon>Capsiceae</taxon>
        <taxon>Capsicum</taxon>
    </lineage>
</organism>
<keyword evidence="1" id="KW-0175">Coiled coil</keyword>
<dbReference type="InterPro" id="IPR056924">
    <property type="entry name" value="SH3_Tf2-1"/>
</dbReference>
<sequence>MKGVMRFRTKGKFSPRYIGPYQIMRKISSVAYELDLPMILASVRPAFHASMLKKCVGDHSFIVSIEDIGVKDFLSYKEMEPSNRSWMYNMTLPNHAGLKEEYKEGVAGFFAKAMTLDEFLTEGTIRCPCEKCECPMLLGPDDVEFHLLKNGFMKNYYVWTVHGETNTGGGDYGFENSFIGEGSPIAKNNAKKYRYSETVRDVFGTHSGDQSEPNDKAKHFYEQLNETSHPLYEGSMHSKLSVAVRLLSIKSDYFISQESMDSIIALMNNLNPNKFDLPKDYYTSKKLVSKLGLSSEKIDCCEKGCMLFYKDDATLEYCKFCNQPRYKEVTNAKGKKVPEKWIHYLPVIPWLKRPSPLSSSAYISQNVEEMKEMRKKIAELKIRCNTSDDRVVRFEKLIMKYMPQACDDEDDTESDED</sequence>
<evidence type="ECO:0000313" key="4">
    <source>
        <dbReference type="EMBL" id="PHT65636.1"/>
    </source>
</evidence>
<dbReference type="Gramene" id="PHT65636">
    <property type="protein sequence ID" value="PHT65636"/>
    <property type="gene ID" value="T459_30061"/>
</dbReference>
<evidence type="ECO:0000256" key="1">
    <source>
        <dbReference type="SAM" id="Coils"/>
    </source>
</evidence>
<name>A0A2G2Y798_CAPAN</name>
<proteinExistence type="predicted"/>
<reference evidence="4 5" key="2">
    <citation type="journal article" date="2017" name="Genome Biol.">
        <title>New reference genome sequences of hot pepper reveal the massive evolution of plant disease-resistance genes by retroduplication.</title>
        <authorList>
            <person name="Kim S."/>
            <person name="Park J."/>
            <person name="Yeom S.I."/>
            <person name="Kim Y.M."/>
            <person name="Seo E."/>
            <person name="Kim K.T."/>
            <person name="Kim M.S."/>
            <person name="Lee J.M."/>
            <person name="Cheong K."/>
            <person name="Shin H.S."/>
            <person name="Kim S.B."/>
            <person name="Han K."/>
            <person name="Lee J."/>
            <person name="Park M."/>
            <person name="Lee H.A."/>
            <person name="Lee H.Y."/>
            <person name="Lee Y."/>
            <person name="Oh S."/>
            <person name="Lee J.H."/>
            <person name="Choi E."/>
            <person name="Choi E."/>
            <person name="Lee S.E."/>
            <person name="Jeon J."/>
            <person name="Kim H."/>
            <person name="Choi G."/>
            <person name="Song H."/>
            <person name="Lee J."/>
            <person name="Lee S.C."/>
            <person name="Kwon J.K."/>
            <person name="Lee H.Y."/>
            <person name="Koo N."/>
            <person name="Hong Y."/>
            <person name="Kim R.W."/>
            <person name="Kang W.H."/>
            <person name="Huh J.H."/>
            <person name="Kang B.C."/>
            <person name="Yang T.J."/>
            <person name="Lee Y.H."/>
            <person name="Bennetzen J.L."/>
            <person name="Choi D."/>
        </authorList>
    </citation>
    <scope>NUCLEOTIDE SEQUENCE [LARGE SCALE GENOMIC DNA]</scope>
    <source>
        <strain evidence="5">cv. CM334</strain>
    </source>
</reference>
<dbReference type="Pfam" id="PF24626">
    <property type="entry name" value="SH3_Tf2-1"/>
    <property type="match status" value="1"/>
</dbReference>
<dbReference type="EMBL" id="AYRZ02000012">
    <property type="protein sequence ID" value="PHT65636.1"/>
    <property type="molecule type" value="Genomic_DNA"/>
</dbReference>
<feature type="domain" description="Tf2-1-like SH3-like" evidence="3">
    <location>
        <begin position="5"/>
        <end position="56"/>
    </location>
</feature>
<protein>
    <submittedName>
        <fullName evidence="4">Uncharacterized protein</fullName>
    </submittedName>
</protein>
<keyword evidence="5" id="KW-1185">Reference proteome</keyword>
<dbReference type="PANTHER" id="PTHR46148">
    <property type="entry name" value="CHROMO DOMAIN-CONTAINING PROTEIN"/>
    <property type="match status" value="1"/>
</dbReference>
<feature type="domain" description="Transposase-associated" evidence="2">
    <location>
        <begin position="84"/>
        <end position="164"/>
    </location>
</feature>
<evidence type="ECO:0000259" key="3">
    <source>
        <dbReference type="Pfam" id="PF24626"/>
    </source>
</evidence>
<dbReference type="Proteomes" id="UP000222542">
    <property type="component" value="Unassembled WGS sequence"/>
</dbReference>
<comment type="caution">
    <text evidence="4">The sequence shown here is derived from an EMBL/GenBank/DDBJ whole genome shotgun (WGS) entry which is preliminary data.</text>
</comment>
<dbReference type="AlphaFoldDB" id="A0A2G2Y798"/>
<dbReference type="PANTHER" id="PTHR46148:SF58">
    <property type="entry name" value="RETROTRANSPOSON PROTEIN"/>
    <property type="match status" value="1"/>
</dbReference>
<reference evidence="4 5" key="1">
    <citation type="journal article" date="2014" name="Nat. Genet.">
        <title>Genome sequence of the hot pepper provides insights into the evolution of pungency in Capsicum species.</title>
        <authorList>
            <person name="Kim S."/>
            <person name="Park M."/>
            <person name="Yeom S.I."/>
            <person name="Kim Y.M."/>
            <person name="Lee J.M."/>
            <person name="Lee H.A."/>
            <person name="Seo E."/>
            <person name="Choi J."/>
            <person name="Cheong K."/>
            <person name="Kim K.T."/>
            <person name="Jung K."/>
            <person name="Lee G.W."/>
            <person name="Oh S.K."/>
            <person name="Bae C."/>
            <person name="Kim S.B."/>
            <person name="Lee H.Y."/>
            <person name="Kim S.Y."/>
            <person name="Kim M.S."/>
            <person name="Kang B.C."/>
            <person name="Jo Y.D."/>
            <person name="Yang H.B."/>
            <person name="Jeong H.J."/>
            <person name="Kang W.H."/>
            <person name="Kwon J.K."/>
            <person name="Shin C."/>
            <person name="Lim J.Y."/>
            <person name="Park J.H."/>
            <person name="Huh J.H."/>
            <person name="Kim J.S."/>
            <person name="Kim B.D."/>
            <person name="Cohen O."/>
            <person name="Paran I."/>
            <person name="Suh M.C."/>
            <person name="Lee S.B."/>
            <person name="Kim Y.K."/>
            <person name="Shin Y."/>
            <person name="Noh S.J."/>
            <person name="Park J."/>
            <person name="Seo Y.S."/>
            <person name="Kwon S.Y."/>
            <person name="Kim H.A."/>
            <person name="Park J.M."/>
            <person name="Kim H.J."/>
            <person name="Choi S.B."/>
            <person name="Bosland P.W."/>
            <person name="Reeves G."/>
            <person name="Jo S.H."/>
            <person name="Lee B.W."/>
            <person name="Cho H.T."/>
            <person name="Choi H.S."/>
            <person name="Lee M.S."/>
            <person name="Yu Y."/>
            <person name="Do Choi Y."/>
            <person name="Park B.S."/>
            <person name="van Deynze A."/>
            <person name="Ashrafi H."/>
            <person name="Hill T."/>
            <person name="Kim W.T."/>
            <person name="Pai H.S."/>
            <person name="Ahn H.K."/>
            <person name="Yeam I."/>
            <person name="Giovannoni J.J."/>
            <person name="Rose J.K."/>
            <person name="Sorensen I."/>
            <person name="Lee S.J."/>
            <person name="Kim R.W."/>
            <person name="Choi I.Y."/>
            <person name="Choi B.S."/>
            <person name="Lim J.S."/>
            <person name="Lee Y.H."/>
            <person name="Choi D."/>
        </authorList>
    </citation>
    <scope>NUCLEOTIDE SEQUENCE [LARGE SCALE GENOMIC DNA]</scope>
    <source>
        <strain evidence="5">cv. CM334</strain>
    </source>
</reference>